<keyword evidence="3" id="KW-1185">Reference proteome</keyword>
<dbReference type="GO" id="GO:0016491">
    <property type="term" value="F:oxidoreductase activity"/>
    <property type="evidence" value="ECO:0007669"/>
    <property type="project" value="UniProtKB-KW"/>
</dbReference>
<dbReference type="PROSITE" id="PS51384">
    <property type="entry name" value="FAD_FR"/>
    <property type="match status" value="1"/>
</dbReference>
<dbReference type="Gene3D" id="2.40.30.10">
    <property type="entry name" value="Translation factors"/>
    <property type="match status" value="1"/>
</dbReference>
<keyword evidence="2" id="KW-0560">Oxidoreductase</keyword>
<dbReference type="PRINTS" id="PR00410">
    <property type="entry name" value="PHEHYDRXLASE"/>
</dbReference>
<dbReference type="Pfam" id="PF00175">
    <property type="entry name" value="NAD_binding_1"/>
    <property type="match status" value="1"/>
</dbReference>
<dbReference type="SUPFAM" id="SSF63380">
    <property type="entry name" value="Riboflavin synthase domain-like"/>
    <property type="match status" value="1"/>
</dbReference>
<evidence type="ECO:0000313" key="3">
    <source>
        <dbReference type="Proteomes" id="UP000198736"/>
    </source>
</evidence>
<dbReference type="InterPro" id="IPR012165">
    <property type="entry name" value="Cyt_c3_hydrogenase_gsu"/>
</dbReference>
<sequence>MQTNTAEVVRVHDLTHDVRELDLRLISPVTLDFQPGQFISFEIPVVGRPHPMTRAYSIASPPSQRSVLTFVFNRVDHGPGSTFLFDLKPGDQVRFKGPAGSFRLRDDAPRNLLFVATGTGIAPLRSMLHTLLPNATSQVVSLLWGLRAQRDLYYQEELHELAARHPMFHHAVTLSRPDPGWTGPTGRVTALARERVKTVDNLAVYLCGNGGMIKDVTDFLRSKGLCPIYREKWYDEENEES</sequence>
<dbReference type="InterPro" id="IPR008333">
    <property type="entry name" value="Cbr1-like_FAD-bd_dom"/>
</dbReference>
<gene>
    <name evidence="2" type="ORF">COMA2_30303</name>
</gene>
<dbReference type="RefSeq" id="WP_090899246.1">
    <property type="nucleotide sequence ID" value="NZ_CZPZ01000023.1"/>
</dbReference>
<dbReference type="PRINTS" id="PR00371">
    <property type="entry name" value="FPNCR"/>
</dbReference>
<dbReference type="SUPFAM" id="SSF52343">
    <property type="entry name" value="Ferredoxin reductase-like, C-terminal NADP-linked domain"/>
    <property type="match status" value="1"/>
</dbReference>
<dbReference type="Proteomes" id="UP000198736">
    <property type="component" value="Unassembled WGS sequence"/>
</dbReference>
<dbReference type="InterPro" id="IPR001709">
    <property type="entry name" value="Flavoprot_Pyr_Nucl_cyt_Rdtase"/>
</dbReference>
<dbReference type="EMBL" id="CZPZ01000023">
    <property type="protein sequence ID" value="CUS37499.1"/>
    <property type="molecule type" value="Genomic_DNA"/>
</dbReference>
<reference evidence="3" key="1">
    <citation type="submission" date="2015-10" db="EMBL/GenBank/DDBJ databases">
        <authorList>
            <person name="Luecker S."/>
            <person name="Luecker S."/>
        </authorList>
    </citation>
    <scope>NUCLEOTIDE SEQUENCE [LARGE SCALE GENOMIC DNA]</scope>
</reference>
<dbReference type="InterPro" id="IPR050415">
    <property type="entry name" value="MRET"/>
</dbReference>
<dbReference type="OrthoDB" id="9789468at2"/>
<evidence type="ECO:0000259" key="1">
    <source>
        <dbReference type="PROSITE" id="PS51384"/>
    </source>
</evidence>
<protein>
    <submittedName>
        <fullName evidence="2">Putative FMN reductase</fullName>
        <ecNumber evidence="2">1.5.1.-</ecNumber>
    </submittedName>
</protein>
<dbReference type="Gene3D" id="3.40.50.80">
    <property type="entry name" value="Nucleotide-binding domain of ferredoxin-NADP reductase (FNR) module"/>
    <property type="match status" value="1"/>
</dbReference>
<dbReference type="AlphaFoldDB" id="A0A0S4LNI7"/>
<dbReference type="InterPro" id="IPR039261">
    <property type="entry name" value="FNR_nucleotide-bd"/>
</dbReference>
<dbReference type="Pfam" id="PF00970">
    <property type="entry name" value="FAD_binding_6"/>
    <property type="match status" value="1"/>
</dbReference>
<dbReference type="PANTHER" id="PTHR47354">
    <property type="entry name" value="NADH OXIDOREDUCTASE HCR"/>
    <property type="match status" value="1"/>
</dbReference>
<dbReference type="PANTHER" id="PTHR47354:SF5">
    <property type="entry name" value="PROTEIN RFBI"/>
    <property type="match status" value="1"/>
</dbReference>
<proteinExistence type="predicted"/>
<dbReference type="InterPro" id="IPR017927">
    <property type="entry name" value="FAD-bd_FR_type"/>
</dbReference>
<dbReference type="PIRSF" id="PIRSF006816">
    <property type="entry name" value="Cyc3_hyd_g"/>
    <property type="match status" value="1"/>
</dbReference>
<dbReference type="InterPro" id="IPR017938">
    <property type="entry name" value="Riboflavin_synthase-like_b-brl"/>
</dbReference>
<dbReference type="STRING" id="1742973.COMA2_30303"/>
<dbReference type="InterPro" id="IPR001433">
    <property type="entry name" value="OxRdtase_FAD/NAD-bd"/>
</dbReference>
<name>A0A0S4LNI7_9BACT</name>
<organism evidence="2 3">
    <name type="scientific">Candidatus Nitrospira nitrificans</name>
    <dbReference type="NCBI Taxonomy" id="1742973"/>
    <lineage>
        <taxon>Bacteria</taxon>
        <taxon>Pseudomonadati</taxon>
        <taxon>Nitrospirota</taxon>
        <taxon>Nitrospiria</taxon>
        <taxon>Nitrospirales</taxon>
        <taxon>Nitrospiraceae</taxon>
        <taxon>Nitrospira</taxon>
    </lineage>
</organism>
<dbReference type="EC" id="1.5.1.-" evidence="2"/>
<dbReference type="GO" id="GO:0050660">
    <property type="term" value="F:flavin adenine dinucleotide binding"/>
    <property type="evidence" value="ECO:0007669"/>
    <property type="project" value="InterPro"/>
</dbReference>
<feature type="domain" description="FAD-binding FR-type" evidence="1">
    <location>
        <begin position="1"/>
        <end position="105"/>
    </location>
</feature>
<accession>A0A0S4LNI7</accession>
<dbReference type="GO" id="GO:0051537">
    <property type="term" value="F:2 iron, 2 sulfur cluster binding"/>
    <property type="evidence" value="ECO:0007669"/>
    <property type="project" value="InterPro"/>
</dbReference>
<dbReference type="GO" id="GO:0006221">
    <property type="term" value="P:pyrimidine nucleotide biosynthetic process"/>
    <property type="evidence" value="ECO:0007669"/>
    <property type="project" value="InterPro"/>
</dbReference>
<evidence type="ECO:0000313" key="2">
    <source>
        <dbReference type="EMBL" id="CUS37499.1"/>
    </source>
</evidence>